<sequence>MVKIMTPLVCVPLLIMGVVAGILGIQAEIAQNKAALSLLIAGTLLNSVEKIVRLIAPSDSVDRRNLMLLPWFVHHCILRLCQSLHQRRETHTTNTQQPNWTSTSLIVKKLTNFHTE</sequence>
<dbReference type="AlphaFoldDB" id="A0A540KSR6"/>
<accession>A0A540KSR6</accession>
<evidence type="ECO:0000313" key="2">
    <source>
        <dbReference type="EMBL" id="TQD77263.1"/>
    </source>
</evidence>
<feature type="signal peptide" evidence="1">
    <location>
        <begin position="1"/>
        <end position="20"/>
    </location>
</feature>
<protein>
    <submittedName>
        <fullName evidence="2">Uncharacterized protein</fullName>
    </submittedName>
</protein>
<gene>
    <name evidence="2" type="ORF">C1H46_037204</name>
</gene>
<keyword evidence="3" id="KW-1185">Reference proteome</keyword>
<dbReference type="Proteomes" id="UP000315295">
    <property type="component" value="Unassembled WGS sequence"/>
</dbReference>
<evidence type="ECO:0000256" key="1">
    <source>
        <dbReference type="SAM" id="SignalP"/>
    </source>
</evidence>
<keyword evidence="1" id="KW-0732">Signal</keyword>
<name>A0A540KSR6_MALBA</name>
<evidence type="ECO:0000313" key="3">
    <source>
        <dbReference type="Proteomes" id="UP000315295"/>
    </source>
</evidence>
<reference evidence="2 3" key="1">
    <citation type="journal article" date="2019" name="G3 (Bethesda)">
        <title>Sequencing of a Wild Apple (Malus baccata) Genome Unravels the Differences Between Cultivated and Wild Apple Species Regarding Disease Resistance and Cold Tolerance.</title>
        <authorList>
            <person name="Chen X."/>
        </authorList>
    </citation>
    <scope>NUCLEOTIDE SEQUENCE [LARGE SCALE GENOMIC DNA]</scope>
    <source>
        <strain evidence="3">cv. Shandingzi</strain>
        <tissue evidence="2">Leaves</tissue>
    </source>
</reference>
<feature type="chain" id="PRO_5022136632" evidence="1">
    <location>
        <begin position="21"/>
        <end position="116"/>
    </location>
</feature>
<comment type="caution">
    <text evidence="2">The sequence shown here is derived from an EMBL/GenBank/DDBJ whole genome shotgun (WGS) entry which is preliminary data.</text>
</comment>
<dbReference type="EMBL" id="VIEB01000974">
    <property type="protein sequence ID" value="TQD77263.1"/>
    <property type="molecule type" value="Genomic_DNA"/>
</dbReference>
<organism evidence="2 3">
    <name type="scientific">Malus baccata</name>
    <name type="common">Siberian crab apple</name>
    <name type="synonym">Pyrus baccata</name>
    <dbReference type="NCBI Taxonomy" id="106549"/>
    <lineage>
        <taxon>Eukaryota</taxon>
        <taxon>Viridiplantae</taxon>
        <taxon>Streptophyta</taxon>
        <taxon>Embryophyta</taxon>
        <taxon>Tracheophyta</taxon>
        <taxon>Spermatophyta</taxon>
        <taxon>Magnoliopsida</taxon>
        <taxon>eudicotyledons</taxon>
        <taxon>Gunneridae</taxon>
        <taxon>Pentapetalae</taxon>
        <taxon>rosids</taxon>
        <taxon>fabids</taxon>
        <taxon>Rosales</taxon>
        <taxon>Rosaceae</taxon>
        <taxon>Amygdaloideae</taxon>
        <taxon>Maleae</taxon>
        <taxon>Malus</taxon>
    </lineage>
</organism>
<proteinExistence type="predicted"/>